<keyword evidence="1" id="KW-0479">Metal-binding</keyword>
<proteinExistence type="predicted"/>
<evidence type="ECO:0000256" key="4">
    <source>
        <dbReference type="ARBA" id="ARBA00023125"/>
    </source>
</evidence>
<dbReference type="AlphaFoldDB" id="A0A6G0VR69"/>
<comment type="caution">
    <text evidence="7">The sequence shown here is derived from an EMBL/GenBank/DDBJ whole genome shotgun (WGS) entry which is preliminary data.</text>
</comment>
<dbReference type="EMBL" id="VUJU01012968">
    <property type="protein sequence ID" value="KAF0706278.1"/>
    <property type="molecule type" value="Genomic_DNA"/>
</dbReference>
<name>A0A6G0VR69_APHCR</name>
<evidence type="ECO:0000256" key="1">
    <source>
        <dbReference type="ARBA" id="ARBA00022723"/>
    </source>
</evidence>
<organism evidence="7 8">
    <name type="scientific">Aphis craccivora</name>
    <name type="common">Cowpea aphid</name>
    <dbReference type="NCBI Taxonomy" id="307492"/>
    <lineage>
        <taxon>Eukaryota</taxon>
        <taxon>Metazoa</taxon>
        <taxon>Ecdysozoa</taxon>
        <taxon>Arthropoda</taxon>
        <taxon>Hexapoda</taxon>
        <taxon>Insecta</taxon>
        <taxon>Pterygota</taxon>
        <taxon>Neoptera</taxon>
        <taxon>Paraneoptera</taxon>
        <taxon>Hemiptera</taxon>
        <taxon>Sternorrhyncha</taxon>
        <taxon>Aphidomorpha</taxon>
        <taxon>Aphidoidea</taxon>
        <taxon>Aphididae</taxon>
        <taxon>Aphidini</taxon>
        <taxon>Aphis</taxon>
        <taxon>Aphis</taxon>
    </lineage>
</organism>
<dbReference type="InterPro" id="IPR006612">
    <property type="entry name" value="THAP_Znf"/>
</dbReference>
<dbReference type="GO" id="GO:0003677">
    <property type="term" value="F:DNA binding"/>
    <property type="evidence" value="ECO:0007669"/>
    <property type="project" value="UniProtKB-UniRule"/>
</dbReference>
<dbReference type="Proteomes" id="UP000478052">
    <property type="component" value="Unassembled WGS sequence"/>
</dbReference>
<evidence type="ECO:0000313" key="7">
    <source>
        <dbReference type="EMBL" id="KAF0706278.1"/>
    </source>
</evidence>
<keyword evidence="3" id="KW-0862">Zinc</keyword>
<evidence type="ECO:0000256" key="3">
    <source>
        <dbReference type="ARBA" id="ARBA00022833"/>
    </source>
</evidence>
<dbReference type="PROSITE" id="PS50950">
    <property type="entry name" value="ZF_THAP"/>
    <property type="match status" value="1"/>
</dbReference>
<dbReference type="GO" id="GO:0008270">
    <property type="term" value="F:zinc ion binding"/>
    <property type="evidence" value="ECO:0007669"/>
    <property type="project" value="UniProtKB-KW"/>
</dbReference>
<keyword evidence="8" id="KW-1185">Reference proteome</keyword>
<keyword evidence="4 5" id="KW-0238">DNA-binding</keyword>
<feature type="non-terminal residue" evidence="7">
    <location>
        <position position="103"/>
    </location>
</feature>
<protein>
    <submittedName>
        <fullName evidence="7">52 kDa repressor of the inhibitor of the protein kinase-like</fullName>
    </submittedName>
</protein>
<gene>
    <name evidence="7" type="ORF">FWK35_00034889</name>
</gene>
<evidence type="ECO:0000256" key="2">
    <source>
        <dbReference type="ARBA" id="ARBA00022771"/>
    </source>
</evidence>
<dbReference type="SUPFAM" id="SSF57716">
    <property type="entry name" value="Glucocorticoid receptor-like (DNA-binding domain)"/>
    <property type="match status" value="1"/>
</dbReference>
<evidence type="ECO:0000256" key="5">
    <source>
        <dbReference type="PROSITE-ProRule" id="PRU00309"/>
    </source>
</evidence>
<evidence type="ECO:0000313" key="8">
    <source>
        <dbReference type="Proteomes" id="UP000478052"/>
    </source>
</evidence>
<sequence>MSGNICEYLNCGKNKRLNSHFKFHIFPKNDNLCKKWILHLGNYTIKYLKMGTISILKHLDDLSPKSLSKKFICEDHFENDMYMCIKRQRLIPSVVPKLYHNNG</sequence>
<accession>A0A6G0VR69</accession>
<dbReference type="OrthoDB" id="6630454at2759"/>
<evidence type="ECO:0000259" key="6">
    <source>
        <dbReference type="PROSITE" id="PS50950"/>
    </source>
</evidence>
<keyword evidence="2 5" id="KW-0863">Zinc-finger</keyword>
<reference evidence="7 8" key="1">
    <citation type="submission" date="2019-08" db="EMBL/GenBank/DDBJ databases">
        <title>Whole genome of Aphis craccivora.</title>
        <authorList>
            <person name="Voronova N.V."/>
            <person name="Shulinski R.S."/>
            <person name="Bandarenka Y.V."/>
            <person name="Zhorov D.G."/>
            <person name="Warner D."/>
        </authorList>
    </citation>
    <scope>NUCLEOTIDE SEQUENCE [LARGE SCALE GENOMIC DNA]</scope>
    <source>
        <strain evidence="7">180601</strain>
        <tissue evidence="7">Whole Body</tissue>
    </source>
</reference>
<dbReference type="Pfam" id="PF05485">
    <property type="entry name" value="THAP"/>
    <property type="match status" value="1"/>
</dbReference>
<feature type="domain" description="THAP-type" evidence="6">
    <location>
        <begin position="1"/>
        <end position="99"/>
    </location>
</feature>